<reference evidence="2 3" key="1">
    <citation type="journal article" date="2022" name="BMC Genomics">
        <title>Comparative genome analysis of mycobacteria focusing on tRNA and non-coding RNA.</title>
        <authorList>
            <person name="Behra P.R.K."/>
            <person name="Pettersson B.M.F."/>
            <person name="Ramesh M."/>
            <person name="Das S."/>
            <person name="Dasgupta S."/>
            <person name="Kirsebom L.A."/>
        </authorList>
    </citation>
    <scope>NUCLEOTIDE SEQUENCE [LARGE SCALE GENOMIC DNA]</scope>
    <source>
        <strain evidence="2 3">DSM 44078</strain>
    </source>
</reference>
<name>A0ABT3C9L6_9MYCO</name>
<organism evidence="2 3">
    <name type="scientific">Mycolicibacterium komossense</name>
    <dbReference type="NCBI Taxonomy" id="1779"/>
    <lineage>
        <taxon>Bacteria</taxon>
        <taxon>Bacillati</taxon>
        <taxon>Actinomycetota</taxon>
        <taxon>Actinomycetes</taxon>
        <taxon>Mycobacteriales</taxon>
        <taxon>Mycobacteriaceae</taxon>
        <taxon>Mycolicibacterium</taxon>
    </lineage>
</organism>
<evidence type="ECO:0000256" key="1">
    <source>
        <dbReference type="SAM" id="MobiDB-lite"/>
    </source>
</evidence>
<evidence type="ECO:0000313" key="2">
    <source>
        <dbReference type="EMBL" id="MCV7226106.1"/>
    </source>
</evidence>
<dbReference type="EMBL" id="JACKTY010000020">
    <property type="protein sequence ID" value="MCV7226106.1"/>
    <property type="molecule type" value="Genomic_DNA"/>
</dbReference>
<comment type="caution">
    <text evidence="2">The sequence shown here is derived from an EMBL/GenBank/DDBJ whole genome shotgun (WGS) entry which is preliminary data.</text>
</comment>
<accession>A0ABT3C9L6</accession>
<dbReference type="RefSeq" id="WP_264066942.1">
    <property type="nucleotide sequence ID" value="NZ_JACKTY010000020.1"/>
</dbReference>
<proteinExistence type="predicted"/>
<evidence type="ECO:0000313" key="3">
    <source>
        <dbReference type="Proteomes" id="UP001526201"/>
    </source>
</evidence>
<sequence length="103" mass="10318">MASRNLLARVSGTRSRSLAAAVGCGAIVVMGAFTVTHGGLSPDPARITSDSGDETKFPPYSSPVVPAMKTASNMSLGATTTTEAPETALAIEKAAPTLKATPG</sequence>
<keyword evidence="3" id="KW-1185">Reference proteome</keyword>
<dbReference type="Proteomes" id="UP001526201">
    <property type="component" value="Unassembled WGS sequence"/>
</dbReference>
<feature type="region of interest" description="Disordered" evidence="1">
    <location>
        <begin position="39"/>
        <end position="63"/>
    </location>
</feature>
<protein>
    <submittedName>
        <fullName evidence="2">Uncharacterized protein</fullName>
    </submittedName>
</protein>
<gene>
    <name evidence="2" type="ORF">H7J73_08690</name>
</gene>